<keyword evidence="4" id="KW-1185">Reference proteome</keyword>
<gene>
    <name evidence="3" type="ORF">GCM10007924_22700</name>
</gene>
<name>A0ABQ5U564_9PROT</name>
<organism evidence="3 4">
    <name type="scientific">Sneathiella chinensis</name>
    <dbReference type="NCBI Taxonomy" id="349750"/>
    <lineage>
        <taxon>Bacteria</taxon>
        <taxon>Pseudomonadati</taxon>
        <taxon>Pseudomonadota</taxon>
        <taxon>Alphaproteobacteria</taxon>
        <taxon>Sneathiellales</taxon>
        <taxon>Sneathiellaceae</taxon>
        <taxon>Sneathiella</taxon>
    </lineage>
</organism>
<dbReference type="InterPro" id="IPR003399">
    <property type="entry name" value="Mce/MlaD"/>
</dbReference>
<dbReference type="InterPro" id="IPR030970">
    <property type="entry name" value="ABC_MlaD"/>
</dbReference>
<reference evidence="3" key="1">
    <citation type="journal article" date="2014" name="Int. J. Syst. Evol. Microbiol.">
        <title>Complete genome of a new Firmicutes species belonging to the dominant human colonic microbiota ('Ruminococcus bicirculans') reveals two chromosomes and a selective capacity to utilize plant glucans.</title>
        <authorList>
            <consortium name="NISC Comparative Sequencing Program"/>
            <person name="Wegmann U."/>
            <person name="Louis P."/>
            <person name="Goesmann A."/>
            <person name="Henrissat B."/>
            <person name="Duncan S.H."/>
            <person name="Flint H.J."/>
        </authorList>
    </citation>
    <scope>NUCLEOTIDE SEQUENCE</scope>
    <source>
        <strain evidence="3">NBRC 103408</strain>
    </source>
</reference>
<evidence type="ECO:0000313" key="4">
    <source>
        <dbReference type="Proteomes" id="UP001161409"/>
    </source>
</evidence>
<dbReference type="InterPro" id="IPR052336">
    <property type="entry name" value="MlaD_Phospholipid_Transporter"/>
</dbReference>
<accession>A0ABQ5U564</accession>
<evidence type="ECO:0000256" key="1">
    <source>
        <dbReference type="SAM" id="Phobius"/>
    </source>
</evidence>
<protein>
    <submittedName>
        <fullName evidence="3">Outer membrane lipid asymmetry maintenance protein MlaD</fullName>
    </submittedName>
</protein>
<dbReference type="PANTHER" id="PTHR33371">
    <property type="entry name" value="INTERMEMBRANE PHOSPHOLIPID TRANSPORT SYSTEM BINDING PROTEIN MLAD-RELATED"/>
    <property type="match status" value="1"/>
</dbReference>
<keyword evidence="1" id="KW-0472">Membrane</keyword>
<proteinExistence type="predicted"/>
<dbReference type="EMBL" id="BSNF01000008">
    <property type="protein sequence ID" value="GLQ07049.1"/>
    <property type="molecule type" value="Genomic_DNA"/>
</dbReference>
<keyword evidence="1" id="KW-0812">Transmembrane</keyword>
<keyword evidence="1" id="KW-1133">Transmembrane helix</keyword>
<dbReference type="Pfam" id="PF02470">
    <property type="entry name" value="MlaD"/>
    <property type="match status" value="1"/>
</dbReference>
<evidence type="ECO:0000313" key="3">
    <source>
        <dbReference type="EMBL" id="GLQ07049.1"/>
    </source>
</evidence>
<evidence type="ECO:0000259" key="2">
    <source>
        <dbReference type="Pfam" id="PF02470"/>
    </source>
</evidence>
<dbReference type="PANTHER" id="PTHR33371:SF4">
    <property type="entry name" value="INTERMEMBRANE PHOSPHOLIPID TRANSPORT SYSTEM BINDING PROTEIN MLAD"/>
    <property type="match status" value="1"/>
</dbReference>
<reference evidence="3" key="2">
    <citation type="submission" date="2023-01" db="EMBL/GenBank/DDBJ databases">
        <title>Draft genome sequence of Sneathiella chinensis strain NBRC 103408.</title>
        <authorList>
            <person name="Sun Q."/>
            <person name="Mori K."/>
        </authorList>
    </citation>
    <scope>NUCLEOTIDE SEQUENCE</scope>
    <source>
        <strain evidence="3">NBRC 103408</strain>
    </source>
</reference>
<dbReference type="Proteomes" id="UP001161409">
    <property type="component" value="Unassembled WGS sequence"/>
</dbReference>
<feature type="transmembrane region" description="Helical" evidence="1">
    <location>
        <begin position="6"/>
        <end position="26"/>
    </location>
</feature>
<sequence length="152" mass="15568">MGNQIVETVIGGVVLAFAAIFLIFAYRTADIGSGGNGVHLTARFDQIDGLNVGSDVRMSGIKVGTVTSQDLDPQTFQAIVGLSVDSAIKLPEDTAAKVASEGLLGGSYLALEPGGADELLESGDEITYTQSAVNLMDLIGQAIFSAGSGKSE</sequence>
<comment type="caution">
    <text evidence="3">The sequence shown here is derived from an EMBL/GenBank/DDBJ whole genome shotgun (WGS) entry which is preliminary data.</text>
</comment>
<feature type="domain" description="Mce/MlaD" evidence="2">
    <location>
        <begin position="37"/>
        <end position="114"/>
    </location>
</feature>
<dbReference type="RefSeq" id="WP_169561132.1">
    <property type="nucleotide sequence ID" value="NZ_BSNF01000008.1"/>
</dbReference>
<dbReference type="NCBIfam" id="TIGR04430">
    <property type="entry name" value="OM_asym_MlaD"/>
    <property type="match status" value="1"/>
</dbReference>